<dbReference type="KEGG" id="vg:77945401"/>
<evidence type="ECO:0000313" key="2">
    <source>
        <dbReference type="Proteomes" id="UP000502617"/>
    </source>
</evidence>
<organism evidence="1 2">
    <name type="scientific">Synechococcus phage S-N03</name>
    <dbReference type="NCBI Taxonomy" id="2718943"/>
    <lineage>
        <taxon>Viruses</taxon>
        <taxon>Duplodnaviria</taxon>
        <taxon>Heunggongvirae</taxon>
        <taxon>Uroviricota</taxon>
        <taxon>Caudoviricetes</taxon>
        <taxon>Pantevenvirales</taxon>
        <taxon>Kyanoviridae</taxon>
        <taxon>Huanghaivirus</taxon>
        <taxon>Huanghaivirus snothree</taxon>
    </lineage>
</organism>
<dbReference type="GeneID" id="77945401"/>
<protein>
    <submittedName>
        <fullName evidence="1">Tail sheath stabilizer</fullName>
    </submittedName>
</protein>
<sequence length="276" mass="31785">MLGRYYYHSIFRKSIMSFGTLFNNIAIKRQSADKTATLDSIKVPIKYGPTQKFLARIAAEPGSNRQQVQMNLPVMSFEIKGVQYDQSRKLPPTQFAKTTPQEGSEVDGQPVQMQQYLPVPYTLNMELSILSKNQDDGLQILEQILPNFHPLVSVSIVVIDETHEERDIAVVLNSIDYTDEYEADFTTRRFLQWKLNFQVKTYLFGPVDVQKDIRKAIVNYRTDIANRNTELRYTAEVASTDEPPIPRDEINPETDGWEVEETYEDIHSDDQFFGVS</sequence>
<accession>A0A6G8R631</accession>
<dbReference type="InterPro" id="IPR038553">
    <property type="entry name" value="T4-gp15_tss_sf"/>
</dbReference>
<dbReference type="RefSeq" id="YP_010669247.1">
    <property type="nucleotide sequence ID" value="NC_070959.1"/>
</dbReference>
<dbReference type="Gene3D" id="3.30.2000.40">
    <property type="entry name" value="Myoviridae tail sheath stabiliser"/>
    <property type="match status" value="1"/>
</dbReference>
<name>A0A6G8R631_9CAUD</name>
<dbReference type="Pfam" id="PF16724">
    <property type="entry name" value="T4-gp15_tss"/>
    <property type="match status" value="1"/>
</dbReference>
<dbReference type="EMBL" id="MT162466">
    <property type="protein sequence ID" value="QIN96867.1"/>
    <property type="molecule type" value="Genomic_DNA"/>
</dbReference>
<keyword evidence="2" id="KW-1185">Reference proteome</keyword>
<reference evidence="1 2" key="1">
    <citation type="submission" date="2020-03" db="EMBL/GenBank/DDBJ databases">
        <title>The Isolation and Genome Sequence of a Novel Cyanophage S-N03 from the Huanghai Sea, China.</title>
        <authorList>
            <person name="Jiang T."/>
        </authorList>
    </citation>
    <scope>NUCLEOTIDE SEQUENCE [LARGE SCALE GENOMIC DNA]</scope>
</reference>
<evidence type="ECO:0000313" key="1">
    <source>
        <dbReference type="EMBL" id="QIN96867.1"/>
    </source>
</evidence>
<dbReference type="Proteomes" id="UP000502617">
    <property type="component" value="Segment"/>
</dbReference>
<proteinExistence type="predicted"/>
<dbReference type="InterPro" id="IPR031997">
    <property type="entry name" value="T4-gp15_tss"/>
</dbReference>